<keyword evidence="7" id="KW-0963">Cytoplasm</keyword>
<dbReference type="InterPro" id="IPR011057">
    <property type="entry name" value="Mss4-like_sf"/>
</dbReference>
<feature type="transmembrane region" description="Helical" evidence="15">
    <location>
        <begin position="282"/>
        <end position="304"/>
    </location>
</feature>
<dbReference type="InterPro" id="IPR001790">
    <property type="entry name" value="Ribosomal_uL10"/>
</dbReference>
<evidence type="ECO:0000256" key="1">
    <source>
        <dbReference type="ARBA" id="ARBA00002114"/>
    </source>
</evidence>
<evidence type="ECO:0000256" key="6">
    <source>
        <dbReference type="ARBA" id="ARBA00014759"/>
    </source>
</evidence>
<keyword evidence="11" id="KW-0687">Ribonucleoprotein</keyword>
<sequence>MVREDRTTWKANYFLKLVELFDEYPKCFLVGVDNVGSKQMQEIRQAMRGHAVILMGKNTMIRKAIRGHLSKNPALEKLLPFIVQNVGFVFTKEDLGEIRTKLLENRRGAPAKAGAIAPCDVKLPPQNTGMGPEKTSFFQALQIPTKIARGTIEILNEVHLIKEGEKVGASEAALLNMLGVTPFSYGLVVLQVYDNGTIYSPEVLDMTTDELRKRFLAGVRNVAAVSLAIKYPTMVSVAHSLARGMQNMLGIAAVTDVNFKEAAQLKEYLADPSNVQHYLLNVLTYLLGFLLSLWTHLAPIYLAWATPAVMLIFKDVFTDDELSSDSFPMKLVDDLVYEFKGRHVIRKEGEIMLPGANPSAEGEEGDEGTEEHVERGIDIVLNHKLVEMNCYEDQATFKSYVKSFMKKVVEYMEKNGKSKEEVDTFKKKIQAWVVSLLDKKRWKSLQFFIGERMADGAGDGQVAIIEYRDIDGEEVPTLMLIKEAITSEKI</sequence>
<comment type="similarity">
    <text evidence="14">Belongs to the TCTP family.</text>
</comment>
<dbReference type="Gene3D" id="2.170.150.10">
    <property type="entry name" value="Metal Binding Protein, Guanine Nucleotide Exchange Factor, Chain A"/>
    <property type="match status" value="1"/>
</dbReference>
<dbReference type="FunFam" id="3.30.70.1730:FF:000002">
    <property type="entry name" value="60S acidic ribosomal protein P0"/>
    <property type="match status" value="1"/>
</dbReference>
<dbReference type="AlphaFoldDB" id="A0A0D6M8L5"/>
<protein>
    <recommendedName>
        <fullName evidence="12">Large ribosomal subunit protein uL10</fullName>
    </recommendedName>
    <alternativeName>
        <fullName evidence="13">60S acidic ribosomal protein P0</fullName>
    </alternativeName>
    <alternativeName>
        <fullName evidence="6">Translationally-controlled tumor protein homolog</fullName>
    </alternativeName>
</protein>
<dbReference type="GO" id="GO:0000027">
    <property type="term" value="P:ribosomal large subunit assembly"/>
    <property type="evidence" value="ECO:0007669"/>
    <property type="project" value="TreeGrafter"/>
</dbReference>
<keyword evidence="8" id="KW-0597">Phosphoprotein</keyword>
<evidence type="ECO:0000313" key="18">
    <source>
        <dbReference type="Proteomes" id="UP000054495"/>
    </source>
</evidence>
<keyword evidence="15" id="KW-1133">Transmembrane helix</keyword>
<keyword evidence="15" id="KW-0472">Membrane</keyword>
<dbReference type="SUPFAM" id="SSF160369">
    <property type="entry name" value="Ribosomal protein L10-like"/>
    <property type="match status" value="1"/>
</dbReference>
<dbReference type="PROSITE" id="PS51797">
    <property type="entry name" value="TCTP_3"/>
    <property type="match status" value="1"/>
</dbReference>
<comment type="subcellular location">
    <subcellularLocation>
        <location evidence="3">Cytoplasm</location>
    </subcellularLocation>
</comment>
<feature type="domain" description="TCTP" evidence="16">
    <location>
        <begin position="310"/>
        <end position="490"/>
    </location>
</feature>
<dbReference type="Pfam" id="PF00466">
    <property type="entry name" value="Ribosomal_L10"/>
    <property type="match status" value="1"/>
</dbReference>
<dbReference type="GO" id="GO:0002181">
    <property type="term" value="P:cytoplasmic translation"/>
    <property type="evidence" value="ECO:0007669"/>
    <property type="project" value="TreeGrafter"/>
</dbReference>
<name>A0A0D6M8L5_9BILA</name>
<dbReference type="Pfam" id="PF00838">
    <property type="entry name" value="TCTP"/>
    <property type="match status" value="1"/>
</dbReference>
<gene>
    <name evidence="17" type="ORF">ANCCEY_00357</name>
</gene>
<keyword evidence="9" id="KW-0106">Calcium</keyword>
<evidence type="ECO:0000256" key="5">
    <source>
        <dbReference type="ARBA" id="ARBA00011521"/>
    </source>
</evidence>
<dbReference type="FunFam" id="3.90.105.20:FF:000001">
    <property type="entry name" value="60S acidic ribosomal protein P0"/>
    <property type="match status" value="1"/>
</dbReference>
<evidence type="ECO:0000256" key="14">
    <source>
        <dbReference type="PROSITE-ProRule" id="PRU01133"/>
    </source>
</evidence>
<comment type="function">
    <text evidence="1">Involved in calcium binding and microtubule stabilization.</text>
</comment>
<dbReference type="PRINTS" id="PR01653">
    <property type="entry name" value="TCTPROTEIN"/>
</dbReference>
<evidence type="ECO:0000256" key="12">
    <source>
        <dbReference type="ARBA" id="ARBA00035202"/>
    </source>
</evidence>
<dbReference type="InterPro" id="IPR034737">
    <property type="entry name" value="TCTP"/>
</dbReference>
<dbReference type="FunFam" id="2.170.150.10:FF:000010">
    <property type="entry name" value="Translationally-controlled tumor protein homolog"/>
    <property type="match status" value="1"/>
</dbReference>
<dbReference type="GO" id="GO:0003735">
    <property type="term" value="F:structural constituent of ribosome"/>
    <property type="evidence" value="ECO:0007669"/>
    <property type="project" value="TreeGrafter"/>
</dbReference>
<dbReference type="InterPro" id="IPR018105">
    <property type="entry name" value="Translational_control_tumour_p"/>
</dbReference>
<evidence type="ECO:0000313" key="17">
    <source>
        <dbReference type="EMBL" id="EPB80460.1"/>
    </source>
</evidence>
<keyword evidence="15" id="KW-0812">Transmembrane</keyword>
<keyword evidence="18" id="KW-1185">Reference proteome</keyword>
<dbReference type="SUPFAM" id="SSF51316">
    <property type="entry name" value="Mss4-like"/>
    <property type="match status" value="1"/>
</dbReference>
<dbReference type="InterPro" id="IPR043141">
    <property type="entry name" value="Ribosomal_uL10-like_sf"/>
</dbReference>
<evidence type="ECO:0000256" key="11">
    <source>
        <dbReference type="ARBA" id="ARBA00023274"/>
    </source>
</evidence>
<proteinExistence type="inferred from homology"/>
<dbReference type="PANTHER" id="PTHR45699">
    <property type="entry name" value="60S ACIDIC RIBOSOMAL PROTEIN P0"/>
    <property type="match status" value="1"/>
</dbReference>
<comment type="function">
    <text evidence="2">Ribosomal protein P0 is the functional equivalent of E.coli protein L10.</text>
</comment>
<comment type="subunit">
    <text evidence="5">P0 forms a pentameric complex by interaction with dimers of P1 and P2.</text>
</comment>
<evidence type="ECO:0000256" key="7">
    <source>
        <dbReference type="ARBA" id="ARBA00022490"/>
    </source>
</evidence>
<evidence type="ECO:0000256" key="4">
    <source>
        <dbReference type="ARBA" id="ARBA00008889"/>
    </source>
</evidence>
<dbReference type="GO" id="GO:0070180">
    <property type="term" value="F:large ribosomal subunit rRNA binding"/>
    <property type="evidence" value="ECO:0007669"/>
    <property type="project" value="TreeGrafter"/>
</dbReference>
<dbReference type="InterPro" id="IPR043164">
    <property type="entry name" value="Ribosomal_uL10-like_insert_sf"/>
</dbReference>
<evidence type="ECO:0000256" key="9">
    <source>
        <dbReference type="ARBA" id="ARBA00022837"/>
    </source>
</evidence>
<evidence type="ECO:0000256" key="8">
    <source>
        <dbReference type="ARBA" id="ARBA00022553"/>
    </source>
</evidence>
<evidence type="ECO:0000256" key="15">
    <source>
        <dbReference type="SAM" id="Phobius"/>
    </source>
</evidence>
<dbReference type="InterPro" id="IPR040637">
    <property type="entry name" value="Ribosomal_uL10-like_insert"/>
</dbReference>
<evidence type="ECO:0000256" key="2">
    <source>
        <dbReference type="ARBA" id="ARBA00002200"/>
    </source>
</evidence>
<dbReference type="CDD" id="cd05795">
    <property type="entry name" value="Ribosomal_P0_L10e"/>
    <property type="match status" value="1"/>
</dbReference>
<dbReference type="PANTHER" id="PTHR45699:SF3">
    <property type="entry name" value="LARGE RIBOSOMAL SUBUNIT PROTEIN UL10"/>
    <property type="match status" value="1"/>
</dbReference>
<reference evidence="17 18" key="1">
    <citation type="submission" date="2013-05" db="EMBL/GenBank/DDBJ databases">
        <title>Draft genome of the parasitic nematode Anyclostoma ceylanicum.</title>
        <authorList>
            <person name="Mitreva M."/>
        </authorList>
    </citation>
    <scope>NUCLEOTIDE SEQUENCE [LARGE SCALE GENOMIC DNA]</scope>
</reference>
<evidence type="ECO:0000256" key="3">
    <source>
        <dbReference type="ARBA" id="ARBA00004496"/>
    </source>
</evidence>
<dbReference type="GO" id="GO:0022625">
    <property type="term" value="C:cytosolic large ribosomal subunit"/>
    <property type="evidence" value="ECO:0007669"/>
    <property type="project" value="TreeGrafter"/>
</dbReference>
<dbReference type="Gene3D" id="3.90.105.20">
    <property type="match status" value="1"/>
</dbReference>
<dbReference type="InterPro" id="IPR050323">
    <property type="entry name" value="Ribosomal_protein_uL10"/>
</dbReference>
<accession>A0A0D6M8L5</accession>
<evidence type="ECO:0000256" key="10">
    <source>
        <dbReference type="ARBA" id="ARBA00022980"/>
    </source>
</evidence>
<dbReference type="Pfam" id="PF17777">
    <property type="entry name" value="RL10P_insert"/>
    <property type="match status" value="1"/>
</dbReference>
<dbReference type="Proteomes" id="UP000054495">
    <property type="component" value="Unassembled WGS sequence"/>
</dbReference>
<dbReference type="Gene3D" id="3.30.70.1730">
    <property type="match status" value="1"/>
</dbReference>
<dbReference type="InterPro" id="IPR011323">
    <property type="entry name" value="Mss4/transl-control_tumour"/>
</dbReference>
<organism evidence="17 18">
    <name type="scientific">Ancylostoma ceylanicum</name>
    <dbReference type="NCBI Taxonomy" id="53326"/>
    <lineage>
        <taxon>Eukaryota</taxon>
        <taxon>Metazoa</taxon>
        <taxon>Ecdysozoa</taxon>
        <taxon>Nematoda</taxon>
        <taxon>Chromadorea</taxon>
        <taxon>Rhabditida</taxon>
        <taxon>Rhabditina</taxon>
        <taxon>Rhabditomorpha</taxon>
        <taxon>Strongyloidea</taxon>
        <taxon>Ancylostomatidae</taxon>
        <taxon>Ancylostomatinae</taxon>
        <taxon>Ancylostoma</taxon>
    </lineage>
</organism>
<keyword evidence="10 17" id="KW-0689">Ribosomal protein</keyword>
<evidence type="ECO:0000259" key="16">
    <source>
        <dbReference type="PROSITE" id="PS51797"/>
    </source>
</evidence>
<dbReference type="EMBL" id="KE124779">
    <property type="protein sequence ID" value="EPB80460.1"/>
    <property type="molecule type" value="Genomic_DNA"/>
</dbReference>
<comment type="similarity">
    <text evidence="4">Belongs to the universal ribosomal protein uL10 family.</text>
</comment>
<evidence type="ECO:0000256" key="13">
    <source>
        <dbReference type="ARBA" id="ARBA00035444"/>
    </source>
</evidence>